<feature type="non-terminal residue" evidence="1">
    <location>
        <position position="254"/>
    </location>
</feature>
<dbReference type="Proteomes" id="UP000053263">
    <property type="component" value="Unassembled WGS sequence"/>
</dbReference>
<dbReference type="EMBL" id="KN832590">
    <property type="protein sequence ID" value="KII82984.1"/>
    <property type="molecule type" value="Genomic_DNA"/>
</dbReference>
<reference evidence="1 2" key="1">
    <citation type="submission" date="2014-06" db="EMBL/GenBank/DDBJ databases">
        <title>Evolutionary Origins and Diversification of the Mycorrhizal Mutualists.</title>
        <authorList>
            <consortium name="DOE Joint Genome Institute"/>
            <consortium name="Mycorrhizal Genomics Consortium"/>
            <person name="Kohler A."/>
            <person name="Kuo A."/>
            <person name="Nagy L.G."/>
            <person name="Floudas D."/>
            <person name="Copeland A."/>
            <person name="Barry K.W."/>
            <person name="Cichocki N."/>
            <person name="Veneault-Fourrey C."/>
            <person name="LaButti K."/>
            <person name="Lindquist E.A."/>
            <person name="Lipzen A."/>
            <person name="Lundell T."/>
            <person name="Morin E."/>
            <person name="Murat C."/>
            <person name="Riley R."/>
            <person name="Ohm R."/>
            <person name="Sun H."/>
            <person name="Tunlid A."/>
            <person name="Henrissat B."/>
            <person name="Grigoriev I.V."/>
            <person name="Hibbett D.S."/>
            <person name="Martin F."/>
        </authorList>
    </citation>
    <scope>NUCLEOTIDE SEQUENCE [LARGE SCALE GENOMIC DNA]</scope>
    <source>
        <strain evidence="1 2">FD-325 SS-3</strain>
    </source>
</reference>
<evidence type="ECO:0000313" key="1">
    <source>
        <dbReference type="EMBL" id="KII82984.1"/>
    </source>
</evidence>
<gene>
    <name evidence="1" type="ORF">PLICRDRAFT_119990</name>
</gene>
<dbReference type="OrthoDB" id="2728078at2759"/>
<dbReference type="HOGENOM" id="CLU_093362_1_0_1"/>
<protein>
    <submittedName>
        <fullName evidence="1">Unplaced genomic scaffold PLICRscaffold_37, whole genome shotgun sequence</fullName>
    </submittedName>
</protein>
<dbReference type="AlphaFoldDB" id="A0A0C9T1C6"/>
<accession>A0A0C9T1C6</accession>
<name>A0A0C9T1C6_PLICR</name>
<organism evidence="1 2">
    <name type="scientific">Plicaturopsis crispa FD-325 SS-3</name>
    <dbReference type="NCBI Taxonomy" id="944288"/>
    <lineage>
        <taxon>Eukaryota</taxon>
        <taxon>Fungi</taxon>
        <taxon>Dikarya</taxon>
        <taxon>Basidiomycota</taxon>
        <taxon>Agaricomycotina</taxon>
        <taxon>Agaricomycetes</taxon>
        <taxon>Agaricomycetidae</taxon>
        <taxon>Amylocorticiales</taxon>
        <taxon>Amylocorticiaceae</taxon>
        <taxon>Plicatura</taxon>
        <taxon>Plicaturopsis crispa</taxon>
    </lineage>
</organism>
<keyword evidence="2" id="KW-1185">Reference proteome</keyword>
<proteinExistence type="predicted"/>
<sequence length="254" mass="28829">MIKVARKYKVRVETIEPSEELQKGLPIWLHIGASKDMKKLNNHKHARCLRQNHKISTTGELKELTVRNNADHKPRRNCRCHFCKHDRNELGCDNPHKCRQFAVKFLNNLTDKWNPSLPKNRQVSNLTDAQLEGNRTALEQKEKLTFDPDMARELGLSDSFRVFTEDHEQNERAIQTAQDDQPVNEEATRVTTHGIVKIDEHGDFVAGGGAYFAQNDARNVSTRIGPTIASAQGGELGAILLVLQKTPKNRPLEL</sequence>
<evidence type="ECO:0000313" key="2">
    <source>
        <dbReference type="Proteomes" id="UP000053263"/>
    </source>
</evidence>